<proteinExistence type="predicted"/>
<keyword evidence="3" id="KW-1185">Reference proteome</keyword>
<feature type="non-terminal residue" evidence="2">
    <location>
        <position position="66"/>
    </location>
</feature>
<dbReference type="EMBL" id="JAHRIO010099585">
    <property type="protein sequence ID" value="MEQ2190326.1"/>
    <property type="molecule type" value="Genomic_DNA"/>
</dbReference>
<evidence type="ECO:0008006" key="4">
    <source>
        <dbReference type="Google" id="ProtNLM"/>
    </source>
</evidence>
<feature type="non-terminal residue" evidence="2">
    <location>
        <position position="1"/>
    </location>
</feature>
<evidence type="ECO:0000256" key="1">
    <source>
        <dbReference type="SAM" id="MobiDB-lite"/>
    </source>
</evidence>
<protein>
    <recommendedName>
        <fullName evidence="4">MHC class II antigen</fullName>
    </recommendedName>
</protein>
<feature type="compositionally biased region" description="Polar residues" evidence="1">
    <location>
        <begin position="35"/>
        <end position="48"/>
    </location>
</feature>
<name>A0ABV0Q489_9TELE</name>
<gene>
    <name evidence="2" type="ORF">GOODEAATRI_034619</name>
</gene>
<dbReference type="Proteomes" id="UP001476798">
    <property type="component" value="Unassembled WGS sequence"/>
</dbReference>
<feature type="region of interest" description="Disordered" evidence="1">
    <location>
        <begin position="24"/>
        <end position="66"/>
    </location>
</feature>
<accession>A0ABV0Q489</accession>
<evidence type="ECO:0000313" key="2">
    <source>
        <dbReference type="EMBL" id="MEQ2190326.1"/>
    </source>
</evidence>
<sequence length="66" mass="7147">VVGNASLVCGGVPCQREEWCHHVRPFGHRDPEGDWNQQPPAQAQTSSGHPGDGLPHQPLGPTHHQN</sequence>
<reference evidence="2 3" key="1">
    <citation type="submission" date="2021-06" db="EMBL/GenBank/DDBJ databases">
        <authorList>
            <person name="Palmer J.M."/>
        </authorList>
    </citation>
    <scope>NUCLEOTIDE SEQUENCE [LARGE SCALE GENOMIC DNA]</scope>
    <source>
        <strain evidence="2 3">GA_2019</strain>
        <tissue evidence="2">Muscle</tissue>
    </source>
</reference>
<organism evidence="2 3">
    <name type="scientific">Goodea atripinnis</name>
    <dbReference type="NCBI Taxonomy" id="208336"/>
    <lineage>
        <taxon>Eukaryota</taxon>
        <taxon>Metazoa</taxon>
        <taxon>Chordata</taxon>
        <taxon>Craniata</taxon>
        <taxon>Vertebrata</taxon>
        <taxon>Euteleostomi</taxon>
        <taxon>Actinopterygii</taxon>
        <taxon>Neopterygii</taxon>
        <taxon>Teleostei</taxon>
        <taxon>Neoteleostei</taxon>
        <taxon>Acanthomorphata</taxon>
        <taxon>Ovalentaria</taxon>
        <taxon>Atherinomorphae</taxon>
        <taxon>Cyprinodontiformes</taxon>
        <taxon>Goodeidae</taxon>
        <taxon>Goodea</taxon>
    </lineage>
</organism>
<evidence type="ECO:0000313" key="3">
    <source>
        <dbReference type="Proteomes" id="UP001476798"/>
    </source>
</evidence>
<comment type="caution">
    <text evidence="2">The sequence shown here is derived from an EMBL/GenBank/DDBJ whole genome shotgun (WGS) entry which is preliminary data.</text>
</comment>